<dbReference type="EMBL" id="UINC01015854">
    <property type="protein sequence ID" value="SVA66451.1"/>
    <property type="molecule type" value="Genomic_DNA"/>
</dbReference>
<name>A0A381XPW7_9ZZZZ</name>
<evidence type="ECO:0000313" key="1">
    <source>
        <dbReference type="EMBL" id="SVA66451.1"/>
    </source>
</evidence>
<organism evidence="1">
    <name type="scientific">marine metagenome</name>
    <dbReference type="NCBI Taxonomy" id="408172"/>
    <lineage>
        <taxon>unclassified sequences</taxon>
        <taxon>metagenomes</taxon>
        <taxon>ecological metagenomes</taxon>
    </lineage>
</organism>
<dbReference type="Pfam" id="PF08811">
    <property type="entry name" value="DUF1800"/>
    <property type="match status" value="1"/>
</dbReference>
<sequence length="485" mass="55317">MNEQFRVAQKIGLMFRPGAVLPEDIKSWATAQLHSKSPALGIEKVGGKVQPWPRALQPNLEKRIEMWTLFRLNRKKAREKVEGQDLPSAIWDNEIKNLMGKKDELKFSHRNIYGEDQVRLRFMAFWANHFTMGNIHDNETVIGHAMDEAILANLNGSFSEMLYKVTSHPGMLVYLDNIWSSGENSKYAIQSKRDGEQAGLNDNLGRELLELHSVSPAAKYTETDVRNSAKVLAGWGSYLEATFTDIKNHGADTTNHWDMYKKHWAEPGNKSVLGKTIYAGKGGLRQMTDFLAAHENTIMYISTKLSQHLVSDEPSTSDINYIANAWRQSNGNLDKIHTAVIERAILSKEPKFQWPMTWLFQVLRLSEATFIHGWDELYKDSNIFNRLMKSDKILKELGQSFWSTRQPNGYSNKKEEWLSGEMFERRIRFADAIYRAGNPKVSSEEIMNRIGANMSTRKLVDSATSGKDKFISLMCSPELMGLESV</sequence>
<accession>A0A381XPW7</accession>
<proteinExistence type="predicted"/>
<reference evidence="1" key="1">
    <citation type="submission" date="2018-05" db="EMBL/GenBank/DDBJ databases">
        <authorList>
            <person name="Lanie J.A."/>
            <person name="Ng W.-L."/>
            <person name="Kazmierczak K.M."/>
            <person name="Andrzejewski T.M."/>
            <person name="Davidsen T.M."/>
            <person name="Wayne K.J."/>
            <person name="Tettelin H."/>
            <person name="Glass J.I."/>
            <person name="Rusch D."/>
            <person name="Podicherti R."/>
            <person name="Tsui H.-C.T."/>
            <person name="Winkler M.E."/>
        </authorList>
    </citation>
    <scope>NUCLEOTIDE SEQUENCE</scope>
</reference>
<protein>
    <recommendedName>
        <fullName evidence="2">DUF1800 domain-containing protein</fullName>
    </recommendedName>
</protein>
<dbReference type="AlphaFoldDB" id="A0A381XPW7"/>
<evidence type="ECO:0008006" key="2">
    <source>
        <dbReference type="Google" id="ProtNLM"/>
    </source>
</evidence>
<dbReference type="InterPro" id="IPR014917">
    <property type="entry name" value="DUF1800"/>
</dbReference>
<gene>
    <name evidence="1" type="ORF">METZ01_LOCUS119305</name>
</gene>